<dbReference type="Proteomes" id="UP000216446">
    <property type="component" value="Unassembled WGS sequence"/>
</dbReference>
<dbReference type="PRINTS" id="PR00081">
    <property type="entry name" value="GDHRDH"/>
</dbReference>
<reference evidence="2 3" key="1">
    <citation type="submission" date="2016-11" db="EMBL/GenBank/DDBJ databases">
        <title>Study of marine rhodopsin-containing bacteria.</title>
        <authorList>
            <person name="Yoshizawa S."/>
            <person name="Kumagai Y."/>
            <person name="Kogure K."/>
        </authorList>
    </citation>
    <scope>NUCLEOTIDE SEQUENCE [LARGE SCALE GENOMIC DNA]</scope>
    <source>
        <strain evidence="2 3">SG-29</strain>
    </source>
</reference>
<dbReference type="EMBL" id="MQWB01000001">
    <property type="protein sequence ID" value="OZC03944.1"/>
    <property type="molecule type" value="Genomic_DNA"/>
</dbReference>
<keyword evidence="1" id="KW-0560">Oxidoreductase</keyword>
<dbReference type="AlphaFoldDB" id="A0A259U2B7"/>
<comment type="caution">
    <text evidence="2">The sequence shown here is derived from an EMBL/GenBank/DDBJ whole genome shotgun (WGS) entry which is preliminary data.</text>
</comment>
<protein>
    <recommendedName>
        <fullName evidence="4">Short-chain dehydrogenase</fullName>
    </recommendedName>
</protein>
<name>A0A259U2B7_9BACT</name>
<proteinExistence type="predicted"/>
<organism evidence="2 3">
    <name type="scientific">Rubricoccus marinus</name>
    <dbReference type="NCBI Taxonomy" id="716817"/>
    <lineage>
        <taxon>Bacteria</taxon>
        <taxon>Pseudomonadati</taxon>
        <taxon>Rhodothermota</taxon>
        <taxon>Rhodothermia</taxon>
        <taxon>Rhodothermales</taxon>
        <taxon>Rubricoccaceae</taxon>
        <taxon>Rubricoccus</taxon>
    </lineage>
</organism>
<dbReference type="PANTHER" id="PTHR43157:SF31">
    <property type="entry name" value="PHOSPHATIDYLINOSITOL-GLYCAN BIOSYNTHESIS CLASS F PROTEIN"/>
    <property type="match status" value="1"/>
</dbReference>
<dbReference type="NCBIfam" id="NF004846">
    <property type="entry name" value="PRK06197.1"/>
    <property type="match status" value="1"/>
</dbReference>
<sequence length="308" mass="33509">MARHWSTQDIPDLSGKTAVVTGANSGLGKETTRELARKGAHVVMACRSEKRAQEAADDIRRDVPDADLAIEILDLASLDSVRAFGERFASGAERLDLLYCNAGIMAIPRSETDDGFETQFGVNVLGHFALVGRLLPVLLKTEGSRTIWLSSMAAWGGKISFSDLQGEQSYSRWGAYNQSKLSDLMLAYEMNRRLQDAGESSVALAAHPGLSNTDLQATSAEKSGSKLESFFYSLTMDRVAMTALQGALPQLRAGTDPRARGGAFYGPRYKMRGHAVEVNPPTKALDAKVRARLWRECESLTGVSFLSE</sequence>
<dbReference type="GO" id="GO:0016491">
    <property type="term" value="F:oxidoreductase activity"/>
    <property type="evidence" value="ECO:0007669"/>
    <property type="project" value="UniProtKB-KW"/>
</dbReference>
<dbReference type="Gene3D" id="3.40.50.720">
    <property type="entry name" value="NAD(P)-binding Rossmann-like Domain"/>
    <property type="match status" value="1"/>
</dbReference>
<dbReference type="InterPro" id="IPR002347">
    <property type="entry name" value="SDR_fam"/>
</dbReference>
<keyword evidence="3" id="KW-1185">Reference proteome</keyword>
<dbReference type="CDD" id="cd05327">
    <property type="entry name" value="retinol-DH_like_SDR_c_like"/>
    <property type="match status" value="1"/>
</dbReference>
<dbReference type="PANTHER" id="PTHR43157">
    <property type="entry name" value="PHOSPHATIDYLINOSITOL-GLYCAN BIOSYNTHESIS CLASS F PROTEIN-RELATED"/>
    <property type="match status" value="1"/>
</dbReference>
<dbReference type="SUPFAM" id="SSF51735">
    <property type="entry name" value="NAD(P)-binding Rossmann-fold domains"/>
    <property type="match status" value="1"/>
</dbReference>
<dbReference type="OrthoDB" id="597510at2"/>
<gene>
    <name evidence="2" type="ORF">BSZ36_13710</name>
</gene>
<evidence type="ECO:0000313" key="2">
    <source>
        <dbReference type="EMBL" id="OZC03944.1"/>
    </source>
</evidence>
<accession>A0A259U2B7</accession>
<evidence type="ECO:0000313" key="3">
    <source>
        <dbReference type="Proteomes" id="UP000216446"/>
    </source>
</evidence>
<evidence type="ECO:0008006" key="4">
    <source>
        <dbReference type="Google" id="ProtNLM"/>
    </source>
</evidence>
<dbReference type="RefSeq" id="WP_094549883.1">
    <property type="nucleotide sequence ID" value="NZ_MQWB01000001.1"/>
</dbReference>
<evidence type="ECO:0000256" key="1">
    <source>
        <dbReference type="ARBA" id="ARBA00023002"/>
    </source>
</evidence>
<dbReference type="Pfam" id="PF00106">
    <property type="entry name" value="adh_short"/>
    <property type="match status" value="1"/>
</dbReference>
<dbReference type="InParanoid" id="A0A259U2B7"/>
<dbReference type="InterPro" id="IPR036291">
    <property type="entry name" value="NAD(P)-bd_dom_sf"/>
</dbReference>